<reference evidence="1 2" key="1">
    <citation type="journal article" date="2015" name="Stand. Genomic Sci.">
        <title>Genomic Encyclopedia of Bacterial and Archaeal Type Strains, Phase III: the genomes of soil and plant-associated and newly described type strains.</title>
        <authorList>
            <person name="Whitman W.B."/>
            <person name="Woyke T."/>
            <person name="Klenk H.P."/>
            <person name="Zhou Y."/>
            <person name="Lilburn T.G."/>
            <person name="Beck B.J."/>
            <person name="De Vos P."/>
            <person name="Vandamme P."/>
            <person name="Eisen J.A."/>
            <person name="Garrity G."/>
            <person name="Hugenholtz P."/>
            <person name="Kyrpides N.C."/>
        </authorList>
    </citation>
    <scope>NUCLEOTIDE SEQUENCE [LARGE SCALE GENOMIC DNA]</scope>
    <source>
        <strain evidence="1 2">VKM Ac-2541</strain>
    </source>
</reference>
<proteinExistence type="predicted"/>
<dbReference type="AlphaFoldDB" id="A0A4R2IJP9"/>
<accession>A0A4R2IJP9</accession>
<gene>
    <name evidence="1" type="ORF">EV646_10928</name>
</gene>
<evidence type="ECO:0000313" key="2">
    <source>
        <dbReference type="Proteomes" id="UP000295573"/>
    </source>
</evidence>
<dbReference type="OrthoDB" id="3523587at2"/>
<dbReference type="Proteomes" id="UP000295573">
    <property type="component" value="Unassembled WGS sequence"/>
</dbReference>
<dbReference type="SUPFAM" id="SSF52540">
    <property type="entry name" value="P-loop containing nucleoside triphosphate hydrolases"/>
    <property type="match status" value="1"/>
</dbReference>
<dbReference type="InterPro" id="IPR027417">
    <property type="entry name" value="P-loop_NTPase"/>
</dbReference>
<dbReference type="Pfam" id="PF13671">
    <property type="entry name" value="AAA_33"/>
    <property type="match status" value="1"/>
</dbReference>
<dbReference type="EMBL" id="SLWR01000009">
    <property type="protein sequence ID" value="TCO44857.1"/>
    <property type="molecule type" value="Genomic_DNA"/>
</dbReference>
<sequence length="210" mass="23405">MAGLSIAEAPARWFGLEKFETRELRYPAGSVVVLAGIPGAGKSTLIRRLFPQAEQGEYGVQVFDSGHIRDRWAPRLARLPYSWWRPLVHLTYYARVLRAMRRGGPLLVHDCATRPWVRQLIGWQARRSGLAVHLVLLDVPGDVARVGQQVRGRVVRSHSMDTHCRRWPRLLAEAAVDPGRIVPGAASAVVLTRGQADRLQRITFKPAAAA</sequence>
<name>A0A4R2IJP9_9ACTN</name>
<protein>
    <submittedName>
        <fullName evidence="1">AAA domain-containing protein</fullName>
    </submittedName>
</protein>
<evidence type="ECO:0000313" key="1">
    <source>
        <dbReference type="EMBL" id="TCO44857.1"/>
    </source>
</evidence>
<comment type="caution">
    <text evidence="1">The sequence shown here is derived from an EMBL/GenBank/DDBJ whole genome shotgun (WGS) entry which is preliminary data.</text>
</comment>
<organism evidence="1 2">
    <name type="scientific">Kribbella antiqua</name>
    <dbReference type="NCBI Taxonomy" id="2512217"/>
    <lineage>
        <taxon>Bacteria</taxon>
        <taxon>Bacillati</taxon>
        <taxon>Actinomycetota</taxon>
        <taxon>Actinomycetes</taxon>
        <taxon>Propionibacteriales</taxon>
        <taxon>Kribbellaceae</taxon>
        <taxon>Kribbella</taxon>
    </lineage>
</organism>
<keyword evidence="2" id="KW-1185">Reference proteome</keyword>
<dbReference type="Gene3D" id="3.40.50.300">
    <property type="entry name" value="P-loop containing nucleotide triphosphate hydrolases"/>
    <property type="match status" value="1"/>
</dbReference>
<dbReference type="RefSeq" id="WP_132152485.1">
    <property type="nucleotide sequence ID" value="NZ_SLWR01000009.1"/>
</dbReference>